<feature type="region of interest" description="Disordered" evidence="12">
    <location>
        <begin position="196"/>
        <end position="218"/>
    </location>
</feature>
<keyword evidence="8" id="KW-0865">Zymogen</keyword>
<dbReference type="PANTHER" id="PTHR43806:SF11">
    <property type="entry name" value="CEREVISIN-RELATED"/>
    <property type="match status" value="1"/>
</dbReference>
<proteinExistence type="inferred from homology"/>
<evidence type="ECO:0000256" key="5">
    <source>
        <dbReference type="ARBA" id="ARBA00022729"/>
    </source>
</evidence>
<dbReference type="FunFam" id="3.40.50.200:FF:000022">
    <property type="entry name" value="Extracellular protease"/>
    <property type="match status" value="1"/>
</dbReference>
<evidence type="ECO:0000256" key="12">
    <source>
        <dbReference type="SAM" id="MobiDB-lite"/>
    </source>
</evidence>
<evidence type="ECO:0000256" key="4">
    <source>
        <dbReference type="ARBA" id="ARBA00022670"/>
    </source>
</evidence>
<dbReference type="PRINTS" id="PR00723">
    <property type="entry name" value="SUBTILISIN"/>
</dbReference>
<dbReference type="InterPro" id="IPR000209">
    <property type="entry name" value="Peptidase_S8/S53_dom"/>
</dbReference>
<dbReference type="InterPro" id="IPR023827">
    <property type="entry name" value="Peptidase_S8_Asp-AS"/>
</dbReference>
<feature type="active site" description="Charge relay system" evidence="9 10">
    <location>
        <position position="176"/>
    </location>
</feature>
<dbReference type="PROSITE" id="PS00137">
    <property type="entry name" value="SUBTILASE_HIS"/>
    <property type="match status" value="1"/>
</dbReference>
<dbReference type="GO" id="GO:0005576">
    <property type="term" value="C:extracellular region"/>
    <property type="evidence" value="ECO:0007669"/>
    <property type="project" value="UniProtKB-SubCell"/>
</dbReference>
<evidence type="ECO:0000256" key="9">
    <source>
        <dbReference type="PIRSR" id="PIRSR615500-1"/>
    </source>
</evidence>
<evidence type="ECO:0000259" key="14">
    <source>
        <dbReference type="Pfam" id="PF00082"/>
    </source>
</evidence>
<protein>
    <submittedName>
        <fullName evidence="15">Subtilisin family serine protease</fullName>
    </submittedName>
</protein>
<dbReference type="InterPro" id="IPR015500">
    <property type="entry name" value="Peptidase_S8_subtilisin-rel"/>
</dbReference>
<dbReference type="Pfam" id="PF00082">
    <property type="entry name" value="Peptidase_S8"/>
    <property type="match status" value="1"/>
</dbReference>
<evidence type="ECO:0000313" key="15">
    <source>
        <dbReference type="EMBL" id="RKR20493.1"/>
    </source>
</evidence>
<feature type="domain" description="Peptidase S8/S53" evidence="14">
    <location>
        <begin position="167"/>
        <end position="452"/>
    </location>
</feature>
<keyword evidence="3" id="KW-0964">Secreted</keyword>
<evidence type="ECO:0000313" key="16">
    <source>
        <dbReference type="Proteomes" id="UP000276055"/>
    </source>
</evidence>
<evidence type="ECO:0000256" key="7">
    <source>
        <dbReference type="ARBA" id="ARBA00022825"/>
    </source>
</evidence>
<dbReference type="PANTHER" id="PTHR43806">
    <property type="entry name" value="PEPTIDASE S8"/>
    <property type="match status" value="1"/>
</dbReference>
<dbReference type="RefSeq" id="WP_208641884.1">
    <property type="nucleotide sequence ID" value="NZ_RBIR01000002.1"/>
</dbReference>
<dbReference type="SUPFAM" id="SSF52743">
    <property type="entry name" value="Subtilisin-like"/>
    <property type="match status" value="1"/>
</dbReference>
<dbReference type="Proteomes" id="UP000276055">
    <property type="component" value="Unassembled WGS sequence"/>
</dbReference>
<accession>A0A495EV56</accession>
<keyword evidence="4 10" id="KW-0645">Protease</keyword>
<comment type="similarity">
    <text evidence="2 10 11">Belongs to the peptidase S8 family.</text>
</comment>
<evidence type="ECO:0000256" key="6">
    <source>
        <dbReference type="ARBA" id="ARBA00022801"/>
    </source>
</evidence>
<dbReference type="CDD" id="cd07496">
    <property type="entry name" value="Peptidases_S8_13"/>
    <property type="match status" value="1"/>
</dbReference>
<dbReference type="InterPro" id="IPR036852">
    <property type="entry name" value="Peptidase_S8/S53_dom_sf"/>
</dbReference>
<dbReference type="InterPro" id="IPR023828">
    <property type="entry name" value="Peptidase_S8_Ser-AS"/>
</dbReference>
<organism evidence="15 16">
    <name type="scientific">Arthrobacter oryzae</name>
    <dbReference type="NCBI Taxonomy" id="409290"/>
    <lineage>
        <taxon>Bacteria</taxon>
        <taxon>Bacillati</taxon>
        <taxon>Actinomycetota</taxon>
        <taxon>Actinomycetes</taxon>
        <taxon>Micrococcales</taxon>
        <taxon>Micrococcaceae</taxon>
        <taxon>Arthrobacter</taxon>
    </lineage>
</organism>
<evidence type="ECO:0000256" key="1">
    <source>
        <dbReference type="ARBA" id="ARBA00004613"/>
    </source>
</evidence>
<dbReference type="GO" id="GO:0006508">
    <property type="term" value="P:proteolysis"/>
    <property type="evidence" value="ECO:0007669"/>
    <property type="project" value="UniProtKB-KW"/>
</dbReference>
<evidence type="ECO:0000256" key="8">
    <source>
        <dbReference type="ARBA" id="ARBA00023145"/>
    </source>
</evidence>
<dbReference type="EMBL" id="RBIR01000002">
    <property type="protein sequence ID" value="RKR20493.1"/>
    <property type="molecule type" value="Genomic_DNA"/>
</dbReference>
<gene>
    <name evidence="15" type="ORF">C8D78_1128</name>
</gene>
<evidence type="ECO:0000256" key="11">
    <source>
        <dbReference type="RuleBase" id="RU003355"/>
    </source>
</evidence>
<evidence type="ECO:0000256" key="3">
    <source>
        <dbReference type="ARBA" id="ARBA00022525"/>
    </source>
</evidence>
<feature type="signal peptide" evidence="13">
    <location>
        <begin position="1"/>
        <end position="30"/>
    </location>
</feature>
<evidence type="ECO:0000256" key="13">
    <source>
        <dbReference type="SAM" id="SignalP"/>
    </source>
</evidence>
<comment type="caution">
    <text evidence="15">The sequence shown here is derived from an EMBL/GenBank/DDBJ whole genome shotgun (WGS) entry which is preliminary data.</text>
</comment>
<keyword evidence="7 10" id="KW-0720">Serine protease</keyword>
<evidence type="ECO:0000256" key="10">
    <source>
        <dbReference type="PROSITE-ProRule" id="PRU01240"/>
    </source>
</evidence>
<dbReference type="Gene3D" id="3.40.50.200">
    <property type="entry name" value="Peptidase S8/S53 domain"/>
    <property type="match status" value="1"/>
</dbReference>
<dbReference type="InterPro" id="IPR050131">
    <property type="entry name" value="Peptidase_S8_subtilisin-like"/>
</dbReference>
<sequence length="737" mass="73866">MTAPRLSSAAAALSATALLLGTLFALPAAAVPNPAIDPRPVAPPATTSAPAPADAAGRFVVKFKTGTANARANAYGKAAKAAGVSIKELHATARGATVVQAAGSLTPSESAGVLASLRGQANVEYAEPDTFMRPASTPSDPLYPQQWDLFEDAGGMRVPAAWDITSGQGTVVAVVDTGITPHSDLTQVLPGYDFISDPTVSNDGDGRDSDATDAGDYCQGGTSSWHGTHVAGTIGAAANNGIGIAGIAYSAKILPVRALGACGGYLSDIADAVVWAAGGTVSGVPANPTPAKVINMSLGGAGQCDSFFQSALDFAAAQGVAVVVAAGNSDAPASGSTPANCNNVITVGATGREGSKAVYSNYGPEVDVSAPGGDSSTGGANTILSTWNDGTTVPGNETYGYMQGTSMAAPHVAGVAALMMTANPALTPAEVEALLKQTARPLPGTCDTGGCGAGLVDAGAAVQAAMPDLQQPPVAGTPSIQGEAKVGSALTADPGTWTSGPVSFSYEWFRNGTPIAGATGSTYAVGAADVGQTLTVSVTGTKAGYEPVTVASAPTAPVQAGTLTGPVPIISGTKKVGYTLAAAPGTWTAGAALKYQWYRSGIAITGATGSKYALAAADLGKAMRVRVTGSKDGYVTLSKDSALTTAVIAGSLTVGNLWISGYPHYGYTLTANTGTWTAGTTLRYQWYRSGVAIAGATGRYYRIVWADRYDILKVRVVGSKAGYTTVTKYSGPTLRIP</sequence>
<dbReference type="InterPro" id="IPR022398">
    <property type="entry name" value="Peptidase_S8_His-AS"/>
</dbReference>
<dbReference type="InterPro" id="IPR034176">
    <property type="entry name" value="Peptidases_S8_13"/>
</dbReference>
<reference evidence="15 16" key="1">
    <citation type="submission" date="2018-10" db="EMBL/GenBank/DDBJ databases">
        <title>Genomic Encyclopedia of Type Strains, Phase IV (KMG-IV): sequencing the most valuable type-strain genomes for metagenomic binning, comparative biology and taxonomic classification.</title>
        <authorList>
            <person name="Goeker M."/>
        </authorList>
    </citation>
    <scope>NUCLEOTIDE SEQUENCE [LARGE SCALE GENOMIC DNA]</scope>
    <source>
        <strain evidence="15 16">DSM 25586</strain>
    </source>
</reference>
<comment type="subcellular location">
    <subcellularLocation>
        <location evidence="1">Secreted</location>
    </subcellularLocation>
</comment>
<name>A0A495EV56_9MICC</name>
<evidence type="ECO:0000256" key="2">
    <source>
        <dbReference type="ARBA" id="ARBA00011073"/>
    </source>
</evidence>
<dbReference type="PROSITE" id="PS00138">
    <property type="entry name" value="SUBTILASE_SER"/>
    <property type="match status" value="1"/>
</dbReference>
<dbReference type="GO" id="GO:0004252">
    <property type="term" value="F:serine-type endopeptidase activity"/>
    <property type="evidence" value="ECO:0007669"/>
    <property type="project" value="UniProtKB-UniRule"/>
</dbReference>
<feature type="chain" id="PRO_5019748780" evidence="13">
    <location>
        <begin position="31"/>
        <end position="737"/>
    </location>
</feature>
<keyword evidence="5 13" id="KW-0732">Signal</keyword>
<dbReference type="PROSITE" id="PS51892">
    <property type="entry name" value="SUBTILASE"/>
    <property type="match status" value="1"/>
</dbReference>
<dbReference type="AlphaFoldDB" id="A0A495EV56"/>
<feature type="active site" description="Charge relay system" evidence="9 10">
    <location>
        <position position="406"/>
    </location>
</feature>
<keyword evidence="6 10" id="KW-0378">Hydrolase</keyword>
<dbReference type="Gene3D" id="2.60.40.2700">
    <property type="match status" value="3"/>
</dbReference>
<feature type="active site" description="Charge relay system" evidence="9 10">
    <location>
        <position position="226"/>
    </location>
</feature>
<dbReference type="PROSITE" id="PS00136">
    <property type="entry name" value="SUBTILASE_ASP"/>
    <property type="match status" value="1"/>
</dbReference>